<evidence type="ECO:0000313" key="3">
    <source>
        <dbReference type="EMBL" id="KAF2105660.1"/>
    </source>
</evidence>
<feature type="compositionally biased region" description="Polar residues" evidence="2">
    <location>
        <begin position="516"/>
        <end position="538"/>
    </location>
</feature>
<protein>
    <submittedName>
        <fullName evidence="3">Uncharacterized protein</fullName>
    </submittedName>
</protein>
<accession>A0A6A5YFH6</accession>
<evidence type="ECO:0000256" key="2">
    <source>
        <dbReference type="SAM" id="MobiDB-lite"/>
    </source>
</evidence>
<organism evidence="3 4">
    <name type="scientific">Lophiotrema nucula</name>
    <dbReference type="NCBI Taxonomy" id="690887"/>
    <lineage>
        <taxon>Eukaryota</taxon>
        <taxon>Fungi</taxon>
        <taxon>Dikarya</taxon>
        <taxon>Ascomycota</taxon>
        <taxon>Pezizomycotina</taxon>
        <taxon>Dothideomycetes</taxon>
        <taxon>Pleosporomycetidae</taxon>
        <taxon>Pleosporales</taxon>
        <taxon>Lophiotremataceae</taxon>
        <taxon>Lophiotrema</taxon>
    </lineage>
</organism>
<dbReference type="AlphaFoldDB" id="A0A6A5YFH6"/>
<feature type="compositionally biased region" description="Basic and acidic residues" evidence="2">
    <location>
        <begin position="483"/>
        <end position="494"/>
    </location>
</feature>
<feature type="compositionally biased region" description="Low complexity" evidence="2">
    <location>
        <begin position="9"/>
        <end position="27"/>
    </location>
</feature>
<sequence>MTVAKLPDPHSAASHAHPPPTEHASSSALRSVIDSFDPVVRLRGLPGFERPKVSDVFCPDVRRPGYPADFAVNHLDVVFCWKGLSYSQAREIKAWEEVFHDALGSMIFQSVLQTFTEYLGESIDVETEEAVLIQFIAFLNNSGPRLIHIDVPQLVYNMIDAFRVVEANQVHSWFSTSDNLPATVCRFIQTRDCFTDSFPSPCVEVTLHLTTAIGSRLGISGEVNWFPPNVEFDDIPSKLASGEEYYIRPSFVERRLVSELRPQLLSLPAEATFYISSTTLPMVWDEKKGGFRVYVPSLKERYRGLQRSKLHSKGFLNPEQAEATLSATIVRCFPGGVRFEQITRYSIKLNIQDSANRHHIHATSCSMPATSQGGLSHEQSMAPYEKRLQDKEDLMEMKRQRLADHARELRVESKRLQDMFDKLMRKTFHGLPGDILPVQLVSGSGVNSDGDNPLVDVDKQATPVYFDVDDLASAEWKPVARPPGEKSNRLDSSHCHFPQVANPASRSHDSKDDESWQSMEVETSESENSPSAGGSQVPQKRKAPKAHTVASSFRTPTAFEAQNLALDKVERVSEEAHVKRQKLDDDEAWDSALIPNLADGTGELGEVEWTSSASRVTKDHCGQAAGSIPASYYELLSRYLPGKSKVFLTKAARKKGVSMPMWPRWSKASKGIENTSQDVDEGPGSSTVTDDFWPDPRGSSEESEVIYTPSSRNSDSGFCDQVTRPDSKVSTVLAELHSAFSRPDRR</sequence>
<keyword evidence="1" id="KW-0175">Coiled coil</keyword>
<proteinExistence type="predicted"/>
<evidence type="ECO:0000256" key="1">
    <source>
        <dbReference type="SAM" id="Coils"/>
    </source>
</evidence>
<dbReference type="Proteomes" id="UP000799770">
    <property type="component" value="Unassembled WGS sequence"/>
</dbReference>
<feature type="region of interest" description="Disordered" evidence="2">
    <location>
        <begin position="478"/>
        <end position="554"/>
    </location>
</feature>
<feature type="region of interest" description="Disordered" evidence="2">
    <location>
        <begin position="668"/>
        <end position="723"/>
    </location>
</feature>
<dbReference type="OrthoDB" id="5330058at2759"/>
<evidence type="ECO:0000313" key="4">
    <source>
        <dbReference type="Proteomes" id="UP000799770"/>
    </source>
</evidence>
<dbReference type="EMBL" id="ML977375">
    <property type="protein sequence ID" value="KAF2105660.1"/>
    <property type="molecule type" value="Genomic_DNA"/>
</dbReference>
<gene>
    <name evidence="3" type="ORF">BDV96DRAFT_358674</name>
</gene>
<name>A0A6A5YFH6_9PLEO</name>
<keyword evidence="4" id="KW-1185">Reference proteome</keyword>
<feature type="region of interest" description="Disordered" evidence="2">
    <location>
        <begin position="1"/>
        <end position="27"/>
    </location>
</feature>
<reference evidence="3" key="1">
    <citation type="journal article" date="2020" name="Stud. Mycol.">
        <title>101 Dothideomycetes genomes: a test case for predicting lifestyles and emergence of pathogens.</title>
        <authorList>
            <person name="Haridas S."/>
            <person name="Albert R."/>
            <person name="Binder M."/>
            <person name="Bloem J."/>
            <person name="Labutti K."/>
            <person name="Salamov A."/>
            <person name="Andreopoulos B."/>
            <person name="Baker S."/>
            <person name="Barry K."/>
            <person name="Bills G."/>
            <person name="Bluhm B."/>
            <person name="Cannon C."/>
            <person name="Castanera R."/>
            <person name="Culley D."/>
            <person name="Daum C."/>
            <person name="Ezra D."/>
            <person name="Gonzalez J."/>
            <person name="Henrissat B."/>
            <person name="Kuo A."/>
            <person name="Liang C."/>
            <person name="Lipzen A."/>
            <person name="Lutzoni F."/>
            <person name="Magnuson J."/>
            <person name="Mondo S."/>
            <person name="Nolan M."/>
            <person name="Ohm R."/>
            <person name="Pangilinan J."/>
            <person name="Park H.-J."/>
            <person name="Ramirez L."/>
            <person name="Alfaro M."/>
            <person name="Sun H."/>
            <person name="Tritt A."/>
            <person name="Yoshinaga Y."/>
            <person name="Zwiers L.-H."/>
            <person name="Turgeon B."/>
            <person name="Goodwin S."/>
            <person name="Spatafora J."/>
            <person name="Crous P."/>
            <person name="Grigoriev I."/>
        </authorList>
    </citation>
    <scope>NUCLEOTIDE SEQUENCE</scope>
    <source>
        <strain evidence="3">CBS 627.86</strain>
    </source>
</reference>
<feature type="coiled-coil region" evidence="1">
    <location>
        <begin position="388"/>
        <end position="426"/>
    </location>
</feature>